<organism evidence="2">
    <name type="scientific">Spongospora subterranea</name>
    <dbReference type="NCBI Taxonomy" id="70186"/>
    <lineage>
        <taxon>Eukaryota</taxon>
        <taxon>Sar</taxon>
        <taxon>Rhizaria</taxon>
        <taxon>Endomyxa</taxon>
        <taxon>Phytomyxea</taxon>
        <taxon>Plasmodiophorida</taxon>
        <taxon>Plasmodiophoridae</taxon>
        <taxon>Spongospora</taxon>
    </lineage>
</organism>
<dbReference type="SUPFAM" id="SSF54160">
    <property type="entry name" value="Chromo domain-like"/>
    <property type="match status" value="1"/>
</dbReference>
<dbReference type="Gene3D" id="2.40.50.40">
    <property type="match status" value="1"/>
</dbReference>
<evidence type="ECO:0000259" key="1">
    <source>
        <dbReference type="PROSITE" id="PS50013"/>
    </source>
</evidence>
<name>A0A0H5R312_9EUKA</name>
<sequence length="118" mass="13621">FKVENLVTKIASEIHCSRLRFYCDSTLHVTEEVLQQVAHDGAGFEIEALVDSRFNNDLKAWEVLTKWKGFEKDTLNSWEPLSHLYTECPVHIRQILSKNSTPFAKEMLECLVSPSPRK</sequence>
<feature type="non-terminal residue" evidence="2">
    <location>
        <position position="118"/>
    </location>
</feature>
<accession>A0A0H5R312</accession>
<reference evidence="2" key="1">
    <citation type="submission" date="2015-04" db="EMBL/GenBank/DDBJ databases">
        <title>The genome sequence of the plant pathogenic Rhizarian Plasmodiophora brassicae reveals insights in its biotrophic life cycle and the origin of chitin synthesis.</title>
        <authorList>
            <person name="Schwelm A."/>
            <person name="Fogelqvist J."/>
            <person name="Knaust A."/>
            <person name="Julke S."/>
            <person name="Lilja T."/>
            <person name="Dhandapani V."/>
            <person name="Bonilla-Rosso G."/>
            <person name="Karlsson M."/>
            <person name="Shevchenko A."/>
            <person name="Choi S.R."/>
            <person name="Kim H.G."/>
            <person name="Park J.Y."/>
            <person name="Lim Y.P."/>
            <person name="Ludwig-Muller J."/>
            <person name="Dixelius C."/>
        </authorList>
    </citation>
    <scope>NUCLEOTIDE SEQUENCE</scope>
    <source>
        <tissue evidence="2">Potato root galls</tissue>
    </source>
</reference>
<evidence type="ECO:0000313" key="2">
    <source>
        <dbReference type="EMBL" id="CRZ08585.1"/>
    </source>
</evidence>
<dbReference type="PROSITE" id="PS50013">
    <property type="entry name" value="CHROMO_2"/>
    <property type="match status" value="1"/>
</dbReference>
<dbReference type="CDD" id="cd00024">
    <property type="entry name" value="CD_CSD"/>
    <property type="match status" value="1"/>
</dbReference>
<proteinExistence type="predicted"/>
<dbReference type="EMBL" id="HACM01008143">
    <property type="protein sequence ID" value="CRZ08585.1"/>
    <property type="molecule type" value="Transcribed_RNA"/>
</dbReference>
<feature type="non-terminal residue" evidence="2">
    <location>
        <position position="1"/>
    </location>
</feature>
<dbReference type="AlphaFoldDB" id="A0A0H5R312"/>
<dbReference type="InterPro" id="IPR016197">
    <property type="entry name" value="Chromo-like_dom_sf"/>
</dbReference>
<protein>
    <recommendedName>
        <fullName evidence="1">Chromo domain-containing protein</fullName>
    </recommendedName>
</protein>
<dbReference type="SMART" id="SM00298">
    <property type="entry name" value="CHROMO"/>
    <property type="match status" value="1"/>
</dbReference>
<feature type="domain" description="Chromo" evidence="1">
    <location>
        <begin position="44"/>
        <end position="107"/>
    </location>
</feature>
<dbReference type="InterPro" id="IPR000953">
    <property type="entry name" value="Chromo/chromo_shadow_dom"/>
</dbReference>